<gene>
    <name evidence="1" type="ORF">JI744_12455</name>
</gene>
<accession>A0A8J7MW25</accession>
<dbReference type="EMBL" id="JAESVP010000005">
    <property type="protein sequence ID" value="MBL4928919.1"/>
    <property type="molecule type" value="Genomic_DNA"/>
</dbReference>
<protein>
    <submittedName>
        <fullName evidence="1">Uncharacterized protein</fullName>
    </submittedName>
</protein>
<proteinExistence type="predicted"/>
<keyword evidence="2" id="KW-1185">Reference proteome</keyword>
<dbReference type="Proteomes" id="UP000619033">
    <property type="component" value="Unassembled WGS sequence"/>
</dbReference>
<name>A0A8J7MW25_9RHOB</name>
<reference evidence="1" key="1">
    <citation type="submission" date="2021-01" db="EMBL/GenBank/DDBJ databases">
        <title>Genome seq and assembly of Tabrizicola sp. KVB23.</title>
        <authorList>
            <person name="Chhetri G."/>
        </authorList>
    </citation>
    <scope>NUCLEOTIDE SEQUENCE</scope>
    <source>
        <strain evidence="1">KVB23</strain>
    </source>
</reference>
<evidence type="ECO:0000313" key="1">
    <source>
        <dbReference type="EMBL" id="MBL4928919.1"/>
    </source>
</evidence>
<comment type="caution">
    <text evidence="1">The sequence shown here is derived from an EMBL/GenBank/DDBJ whole genome shotgun (WGS) entry which is preliminary data.</text>
</comment>
<sequence>MGAARHVMDMGYGMKPPGVIGTKINPLAPDTLCPGIEAATISLLMDELTQPDMLELYVETYNAARREYARGESSRRAELEHKVAKLDAEVGRLIDFVARGIGNTDRLAPDYETRCRELDEARADPALAPPPMDSVALHPAALAGYRRAISSLVPLMGGDLSGIDRKMTDQLRNLINTVTVYPGQAPGQVEIELTGHLRALIDAPPIGRVWEAVVARGATKLVTHDLSGRSKLSLYY</sequence>
<organism evidence="1 2">
    <name type="scientific">Fuscibacter oryzae</name>
    <dbReference type="NCBI Taxonomy" id="2803939"/>
    <lineage>
        <taxon>Bacteria</taxon>
        <taxon>Pseudomonadati</taxon>
        <taxon>Pseudomonadota</taxon>
        <taxon>Alphaproteobacteria</taxon>
        <taxon>Rhodobacterales</taxon>
        <taxon>Paracoccaceae</taxon>
        <taxon>Fuscibacter</taxon>
    </lineage>
</organism>
<evidence type="ECO:0000313" key="2">
    <source>
        <dbReference type="Proteomes" id="UP000619033"/>
    </source>
</evidence>
<dbReference type="RefSeq" id="WP_202661414.1">
    <property type="nucleotide sequence ID" value="NZ_JAESVP010000005.1"/>
</dbReference>
<dbReference type="AlphaFoldDB" id="A0A8J7MW25"/>